<reference evidence="2" key="1">
    <citation type="submission" date="2021-06" db="EMBL/GenBank/DDBJ databases">
        <authorList>
            <person name="Kallberg Y."/>
            <person name="Tangrot J."/>
            <person name="Rosling A."/>
        </authorList>
    </citation>
    <scope>NUCLEOTIDE SEQUENCE</scope>
    <source>
        <strain evidence="2">FL966</strain>
    </source>
</reference>
<evidence type="ECO:0000313" key="3">
    <source>
        <dbReference type="Proteomes" id="UP000789759"/>
    </source>
</evidence>
<keyword evidence="3" id="KW-1185">Reference proteome</keyword>
<dbReference type="Proteomes" id="UP000789759">
    <property type="component" value="Unassembled WGS sequence"/>
</dbReference>
<protein>
    <submittedName>
        <fullName evidence="2">8812_t:CDS:1</fullName>
    </submittedName>
</protein>
<dbReference type="AlphaFoldDB" id="A0A9N8VDE0"/>
<comment type="caution">
    <text evidence="2">The sequence shown here is derived from an EMBL/GenBank/DDBJ whole genome shotgun (WGS) entry which is preliminary data.</text>
</comment>
<dbReference type="EMBL" id="CAJVQA010000007">
    <property type="protein sequence ID" value="CAG8449159.1"/>
    <property type="molecule type" value="Genomic_DNA"/>
</dbReference>
<gene>
    <name evidence="2" type="ORF">CPELLU_LOCUS35</name>
</gene>
<feature type="region of interest" description="Disordered" evidence="1">
    <location>
        <begin position="1"/>
        <end position="46"/>
    </location>
</feature>
<sequence>MTTQPETPINDLSSIVSPLYESNEEIQNHNKRKVGRPRKYTNEDDEFIPNNKISSIEVENGNIDLGITKINGKFKVVFNK</sequence>
<name>A0A9N8VDE0_9GLOM</name>
<organism evidence="2 3">
    <name type="scientific">Cetraspora pellucida</name>
    <dbReference type="NCBI Taxonomy" id="1433469"/>
    <lineage>
        <taxon>Eukaryota</taxon>
        <taxon>Fungi</taxon>
        <taxon>Fungi incertae sedis</taxon>
        <taxon>Mucoromycota</taxon>
        <taxon>Glomeromycotina</taxon>
        <taxon>Glomeromycetes</taxon>
        <taxon>Diversisporales</taxon>
        <taxon>Gigasporaceae</taxon>
        <taxon>Cetraspora</taxon>
    </lineage>
</organism>
<proteinExistence type="predicted"/>
<evidence type="ECO:0000256" key="1">
    <source>
        <dbReference type="SAM" id="MobiDB-lite"/>
    </source>
</evidence>
<evidence type="ECO:0000313" key="2">
    <source>
        <dbReference type="EMBL" id="CAG8449159.1"/>
    </source>
</evidence>
<feature type="compositionally biased region" description="Polar residues" evidence="1">
    <location>
        <begin position="1"/>
        <end position="16"/>
    </location>
</feature>
<accession>A0A9N8VDE0</accession>
<feature type="compositionally biased region" description="Basic residues" evidence="1">
    <location>
        <begin position="29"/>
        <end position="39"/>
    </location>
</feature>